<comment type="caution">
    <text evidence="2">The sequence shown here is derived from an EMBL/GenBank/DDBJ whole genome shotgun (WGS) entry which is preliminary data.</text>
</comment>
<evidence type="ECO:0000259" key="1">
    <source>
        <dbReference type="Pfam" id="PF04448"/>
    </source>
</evidence>
<evidence type="ECO:0000313" key="2">
    <source>
        <dbReference type="EMBL" id="MXO72897.1"/>
    </source>
</evidence>
<gene>
    <name evidence="2" type="ORF">GRI99_14790</name>
</gene>
<feature type="domain" description="DUF551" evidence="1">
    <location>
        <begin position="73"/>
        <end position="134"/>
    </location>
</feature>
<name>A0A844Z301_9SPHN</name>
<dbReference type="EMBL" id="WTYV01000006">
    <property type="protein sequence ID" value="MXO72897.1"/>
    <property type="molecule type" value="Genomic_DNA"/>
</dbReference>
<proteinExistence type="predicted"/>
<dbReference type="Proteomes" id="UP000466966">
    <property type="component" value="Unassembled WGS sequence"/>
</dbReference>
<organism evidence="2 3">
    <name type="scientific">Alteraurantiacibacter buctensis</name>
    <dbReference type="NCBI Taxonomy" id="1503981"/>
    <lineage>
        <taxon>Bacteria</taxon>
        <taxon>Pseudomonadati</taxon>
        <taxon>Pseudomonadota</taxon>
        <taxon>Alphaproteobacteria</taxon>
        <taxon>Sphingomonadales</taxon>
        <taxon>Erythrobacteraceae</taxon>
        <taxon>Alteraurantiacibacter</taxon>
    </lineage>
</organism>
<evidence type="ECO:0000313" key="3">
    <source>
        <dbReference type="Proteomes" id="UP000466966"/>
    </source>
</evidence>
<sequence>MMERNETTEAVEAVAVTQEDREATKRHQHRFLTEGRSETELLWEAFARHRIASVAAARPVLFEDQWQPIETAPRDGTWVQLTGGQFDYGWDGETQPPVVSAQFNYNCWQAAWYDSGYYGEYENPTHWQPLPTPPAIRTAGGSHEG</sequence>
<dbReference type="AlphaFoldDB" id="A0A844Z301"/>
<protein>
    <submittedName>
        <fullName evidence="2">DUF551 domain-containing protein</fullName>
    </submittedName>
</protein>
<accession>A0A844Z301</accession>
<dbReference type="Pfam" id="PF04448">
    <property type="entry name" value="DUF551"/>
    <property type="match status" value="1"/>
</dbReference>
<dbReference type="InterPro" id="IPR007539">
    <property type="entry name" value="DUF551"/>
</dbReference>
<keyword evidence="3" id="KW-1185">Reference proteome</keyword>
<reference evidence="2 3" key="1">
    <citation type="submission" date="2019-12" db="EMBL/GenBank/DDBJ databases">
        <title>Genomic-based taxomic classification of the family Erythrobacteraceae.</title>
        <authorList>
            <person name="Xu L."/>
        </authorList>
    </citation>
    <scope>NUCLEOTIDE SEQUENCE [LARGE SCALE GENOMIC DNA]</scope>
    <source>
        <strain evidence="2 3">M0322</strain>
    </source>
</reference>